<dbReference type="PANTHER" id="PTHR45859:SF1">
    <property type="entry name" value="TRANSLATION INITIATION FACTOR EIF-2B SUBUNIT BETA"/>
    <property type="match status" value="1"/>
</dbReference>
<accession>A0AAD9FPY0</accession>
<evidence type="ECO:0000256" key="7">
    <source>
        <dbReference type="ARBA" id="ARBA00044228"/>
    </source>
</evidence>
<dbReference type="InterPro" id="IPR042529">
    <property type="entry name" value="IF_2B-like_C"/>
</dbReference>
<evidence type="ECO:0000256" key="5">
    <source>
        <dbReference type="ARBA" id="ARBA00022917"/>
    </source>
</evidence>
<keyword evidence="12" id="KW-1185">Reference proteome</keyword>
<keyword evidence="5" id="KW-0648">Protein biosynthesis</keyword>
<dbReference type="GO" id="GO:0005085">
    <property type="term" value="F:guanyl-nucleotide exchange factor activity"/>
    <property type="evidence" value="ECO:0007669"/>
    <property type="project" value="TreeGrafter"/>
</dbReference>
<evidence type="ECO:0000313" key="12">
    <source>
        <dbReference type="Proteomes" id="UP001182556"/>
    </source>
</evidence>
<dbReference type="InterPro" id="IPR000649">
    <property type="entry name" value="IF-2B-related"/>
</dbReference>
<dbReference type="InterPro" id="IPR051855">
    <property type="entry name" value="eIF2B_beta_subunit"/>
</dbReference>
<dbReference type="EMBL" id="JAODAN010000006">
    <property type="protein sequence ID" value="KAK1923458.1"/>
    <property type="molecule type" value="Genomic_DNA"/>
</dbReference>
<feature type="compositionally biased region" description="Low complexity" evidence="10">
    <location>
        <begin position="187"/>
        <end position="197"/>
    </location>
</feature>
<dbReference type="AlphaFoldDB" id="A0AAD9FPY0"/>
<feature type="region of interest" description="Disordered" evidence="10">
    <location>
        <begin position="187"/>
        <end position="215"/>
    </location>
</feature>
<protein>
    <recommendedName>
        <fullName evidence="6">Translation initiation factor eIF2B subunit beta</fullName>
    </recommendedName>
    <alternativeName>
        <fullName evidence="7">eIF2B GDP-GTP exchange factor subunit beta</fullName>
    </alternativeName>
</protein>
<evidence type="ECO:0000256" key="8">
    <source>
        <dbReference type="ARBA" id="ARBA00046432"/>
    </source>
</evidence>
<dbReference type="Proteomes" id="UP001182556">
    <property type="component" value="Unassembled WGS sequence"/>
</dbReference>
<evidence type="ECO:0000256" key="6">
    <source>
        <dbReference type="ARBA" id="ARBA00044122"/>
    </source>
</evidence>
<keyword evidence="4 11" id="KW-0396">Initiation factor</keyword>
<dbReference type="GO" id="GO:0003743">
    <property type="term" value="F:translation initiation factor activity"/>
    <property type="evidence" value="ECO:0007669"/>
    <property type="project" value="UniProtKB-KW"/>
</dbReference>
<evidence type="ECO:0000313" key="11">
    <source>
        <dbReference type="EMBL" id="KAK1923458.1"/>
    </source>
</evidence>
<sequence>MVAQQPLRPADPNTRLTDALCTSLRRRQIIGSRNVALATAALVTAVVRTAKFTTIDELLVLLKAIGRRLVEANPKELAAGNIIRRILRLIREEYRAAAAAHRSAPPSIPGTPYLGPETPGLHAPSSHYLSNDLTFSSLPNAAHSATLPRQPSLSNFVAMRHSRAQLERSGSLLDLSASTSSLFTSPGAPAAFTAPPTRNGSIDGGGGGGGGAGSVTPTGQGVLSRADSDEFMKQSGKLKPVLIQAIEEVVGELETTHEDVAKGAREHIHSSEVILTLGHSKTVEAFLKQAYRDRKFTVIIAESAPSFLGHSMASSLSASNIPVLLVPDSSLFALMPRVTKVILGAHAVLANGGLFALAGALSVCLAARAHSKPVVVTTGQFKFAPAWNLYHEYGAVDFRAPGEVAGHDGPGGGGGLDGVEVVNPYYDYIRPDLVNLFVTNEGDHPPSYVYRLIKEAYDDEDVEL</sequence>
<gene>
    <name evidence="11" type="ORF">DB88DRAFT_491320</name>
</gene>
<evidence type="ECO:0000256" key="9">
    <source>
        <dbReference type="RuleBase" id="RU003814"/>
    </source>
</evidence>
<dbReference type="FunFam" id="3.40.50.10470:FF:000008">
    <property type="entry name" value="Translation initiation factor 2B, beta subunit"/>
    <property type="match status" value="1"/>
</dbReference>
<dbReference type="SUPFAM" id="SSF100950">
    <property type="entry name" value="NagB/RpiA/CoA transferase-like"/>
    <property type="match status" value="1"/>
</dbReference>
<dbReference type="Gene3D" id="3.40.50.10470">
    <property type="entry name" value="Translation initiation factor eif-2b, domain 2"/>
    <property type="match status" value="1"/>
</dbReference>
<evidence type="ECO:0000256" key="1">
    <source>
        <dbReference type="ARBA" id="ARBA00004514"/>
    </source>
</evidence>
<evidence type="ECO:0000256" key="4">
    <source>
        <dbReference type="ARBA" id="ARBA00022540"/>
    </source>
</evidence>
<feature type="compositionally biased region" description="Gly residues" evidence="10">
    <location>
        <begin position="202"/>
        <end position="213"/>
    </location>
</feature>
<proteinExistence type="inferred from homology"/>
<dbReference type="PANTHER" id="PTHR45859">
    <property type="entry name" value="TRANSLATION INITIATION FACTOR EIF-2B SUBUNIT BETA"/>
    <property type="match status" value="1"/>
</dbReference>
<comment type="caution">
    <text evidence="11">The sequence shown here is derived from an EMBL/GenBank/DDBJ whole genome shotgun (WGS) entry which is preliminary data.</text>
</comment>
<evidence type="ECO:0000256" key="10">
    <source>
        <dbReference type="SAM" id="MobiDB-lite"/>
    </source>
</evidence>
<comment type="subunit">
    <text evidence="8">Component of the translation initiation factor 2B (eIF2B) complex which is a heterodecamer of two sets of five different subunits: alpha, beta, gamma, delta and epsilon. Subunits alpha, beta and delta comprise a regulatory subcomplex and subunits epsilon and gamma comprise a catalytic subcomplex. Within the complex, the hexameric regulatory complex resides at the center, with the two heterodimeric catalytic subcomplexes bound on opposite sides.</text>
</comment>
<comment type="similarity">
    <text evidence="2 9">Belongs to the eIF-2B alpha/beta/delta subunits family.</text>
</comment>
<keyword evidence="3" id="KW-0963">Cytoplasm</keyword>
<dbReference type="Pfam" id="PF01008">
    <property type="entry name" value="IF-2B"/>
    <property type="match status" value="1"/>
</dbReference>
<evidence type="ECO:0000256" key="2">
    <source>
        <dbReference type="ARBA" id="ARBA00007251"/>
    </source>
</evidence>
<organism evidence="11 12">
    <name type="scientific">Papiliotrema laurentii</name>
    <name type="common">Cryptococcus laurentii</name>
    <dbReference type="NCBI Taxonomy" id="5418"/>
    <lineage>
        <taxon>Eukaryota</taxon>
        <taxon>Fungi</taxon>
        <taxon>Dikarya</taxon>
        <taxon>Basidiomycota</taxon>
        <taxon>Agaricomycotina</taxon>
        <taxon>Tremellomycetes</taxon>
        <taxon>Tremellales</taxon>
        <taxon>Rhynchogastremaceae</taxon>
        <taxon>Papiliotrema</taxon>
    </lineage>
</organism>
<dbReference type="InterPro" id="IPR037171">
    <property type="entry name" value="NagB/RpiA_transferase-like"/>
</dbReference>
<reference evidence="11" key="1">
    <citation type="submission" date="2023-02" db="EMBL/GenBank/DDBJ databases">
        <title>Identification and recombinant expression of a fungal hydrolase from Papiliotrema laurentii that hydrolyzes apple cutin and clears colloidal polyester polyurethane.</title>
        <authorList>
            <consortium name="DOE Joint Genome Institute"/>
            <person name="Roman V.A."/>
            <person name="Bojanowski C."/>
            <person name="Crable B.R."/>
            <person name="Wagner D.N."/>
            <person name="Hung C.S."/>
            <person name="Nadeau L.J."/>
            <person name="Schratz L."/>
            <person name="Haridas S."/>
            <person name="Pangilinan J."/>
            <person name="Lipzen A."/>
            <person name="Na H."/>
            <person name="Yan M."/>
            <person name="Ng V."/>
            <person name="Grigoriev I.V."/>
            <person name="Spatafora J.W."/>
            <person name="Barlow D."/>
            <person name="Biffinger J."/>
            <person name="Kelley-Loughnane N."/>
            <person name="Varaljay V.A."/>
            <person name="Crookes-Goodson W.J."/>
        </authorList>
    </citation>
    <scope>NUCLEOTIDE SEQUENCE</scope>
    <source>
        <strain evidence="11">5307AH</strain>
    </source>
</reference>
<comment type="subcellular location">
    <subcellularLocation>
        <location evidence="1">Cytoplasm</location>
        <location evidence="1">Cytosol</location>
    </subcellularLocation>
</comment>
<evidence type="ECO:0000256" key="3">
    <source>
        <dbReference type="ARBA" id="ARBA00022490"/>
    </source>
</evidence>
<dbReference type="GO" id="GO:0005829">
    <property type="term" value="C:cytosol"/>
    <property type="evidence" value="ECO:0007669"/>
    <property type="project" value="UniProtKB-SubCell"/>
</dbReference>
<dbReference type="GO" id="GO:0005851">
    <property type="term" value="C:eukaryotic translation initiation factor 2B complex"/>
    <property type="evidence" value="ECO:0007669"/>
    <property type="project" value="TreeGrafter"/>
</dbReference>
<name>A0AAD9FPY0_PAPLA</name>